<feature type="domain" description="F-box" evidence="1">
    <location>
        <begin position="8"/>
        <end position="53"/>
    </location>
</feature>
<dbReference type="PROSITE" id="PS50181">
    <property type="entry name" value="FBOX"/>
    <property type="match status" value="1"/>
</dbReference>
<dbReference type="Gene3D" id="3.80.10.10">
    <property type="entry name" value="Ribonuclease Inhibitor"/>
    <property type="match status" value="1"/>
</dbReference>
<evidence type="ECO:0000259" key="1">
    <source>
        <dbReference type="PROSITE" id="PS50181"/>
    </source>
</evidence>
<organism evidence="2 3">
    <name type="scientific">Linnemannia exigua</name>
    <dbReference type="NCBI Taxonomy" id="604196"/>
    <lineage>
        <taxon>Eukaryota</taxon>
        <taxon>Fungi</taxon>
        <taxon>Fungi incertae sedis</taxon>
        <taxon>Mucoromycota</taxon>
        <taxon>Mortierellomycotina</taxon>
        <taxon>Mortierellomycetes</taxon>
        <taxon>Mortierellales</taxon>
        <taxon>Mortierellaceae</taxon>
        <taxon>Linnemannia</taxon>
    </lineage>
</organism>
<dbReference type="Pfam" id="PF12937">
    <property type="entry name" value="F-box-like"/>
    <property type="match status" value="1"/>
</dbReference>
<dbReference type="AlphaFoldDB" id="A0AAD4D301"/>
<dbReference type="InterPro" id="IPR032675">
    <property type="entry name" value="LRR_dom_sf"/>
</dbReference>
<gene>
    <name evidence="2" type="ORF">BGZ95_004474</name>
</gene>
<reference evidence="2" key="1">
    <citation type="journal article" date="2020" name="Fungal Divers.">
        <title>Resolving the Mortierellaceae phylogeny through synthesis of multi-gene phylogenetics and phylogenomics.</title>
        <authorList>
            <person name="Vandepol N."/>
            <person name="Liber J."/>
            <person name="Desiro A."/>
            <person name="Na H."/>
            <person name="Kennedy M."/>
            <person name="Barry K."/>
            <person name="Grigoriev I.V."/>
            <person name="Miller A.N."/>
            <person name="O'Donnell K."/>
            <person name="Stajich J.E."/>
            <person name="Bonito G."/>
        </authorList>
    </citation>
    <scope>NUCLEOTIDE SEQUENCE</scope>
    <source>
        <strain evidence="2">NRRL 28262</strain>
    </source>
</reference>
<dbReference type="SUPFAM" id="SSF81383">
    <property type="entry name" value="F-box domain"/>
    <property type="match status" value="1"/>
</dbReference>
<dbReference type="EMBL" id="JAAAIL010002115">
    <property type="protein sequence ID" value="KAG0260371.1"/>
    <property type="molecule type" value="Genomic_DNA"/>
</dbReference>
<sequence length="379" mass="43083">MTFAIAPLSTLATLPTEILESIILFLSQHDLAQCVRISRDWNEAMIPHLWRTIPVFRKEKHIKRFMLPDSQLALCKNAVYVRELQVQREKLYKQFLPSRQQIVLSDAAAAGIVQSDNNAVFTIGPFTNLRVLELHHLQPLRKYEFDEGISEIVRQNPSLRRLKIGIEMEPTALFSLVTEHVSSLQELDIEAPWRGNVKALLDNLPESLRTVRLNDVAHQVAWEDIESSIDPRAVSAPIKRPLQHHTLESLHIDGNLEDQEEQILLPFLEGCNQNLKTFLGTRMAYFLLSFQNAKMSHVISKMRFFGTHLHGDYFSHTKPTDSHLAQVICFGANWTHIDLLNQHVGPLTVAAIVDNCERLEVLDIMEGGGPEQGSKTEIS</sequence>
<accession>A0AAD4D301</accession>
<evidence type="ECO:0000313" key="3">
    <source>
        <dbReference type="Proteomes" id="UP001194580"/>
    </source>
</evidence>
<comment type="caution">
    <text evidence="2">The sequence shown here is derived from an EMBL/GenBank/DDBJ whole genome shotgun (WGS) entry which is preliminary data.</text>
</comment>
<dbReference type="Gene3D" id="1.20.1280.50">
    <property type="match status" value="1"/>
</dbReference>
<protein>
    <recommendedName>
        <fullName evidence="1">F-box domain-containing protein</fullName>
    </recommendedName>
</protein>
<keyword evidence="3" id="KW-1185">Reference proteome</keyword>
<evidence type="ECO:0000313" key="2">
    <source>
        <dbReference type="EMBL" id="KAG0260371.1"/>
    </source>
</evidence>
<dbReference type="InterPro" id="IPR036047">
    <property type="entry name" value="F-box-like_dom_sf"/>
</dbReference>
<dbReference type="InterPro" id="IPR001810">
    <property type="entry name" value="F-box_dom"/>
</dbReference>
<dbReference type="SUPFAM" id="SSF52047">
    <property type="entry name" value="RNI-like"/>
    <property type="match status" value="1"/>
</dbReference>
<proteinExistence type="predicted"/>
<dbReference type="Proteomes" id="UP001194580">
    <property type="component" value="Unassembled WGS sequence"/>
</dbReference>
<name>A0AAD4D301_9FUNG</name>